<dbReference type="EMBL" id="BMGP01000002">
    <property type="protein sequence ID" value="GGF21716.1"/>
    <property type="molecule type" value="Genomic_DNA"/>
</dbReference>
<feature type="domain" description="HTH tetR-type" evidence="5">
    <location>
        <begin position="18"/>
        <end position="78"/>
    </location>
</feature>
<dbReference type="GO" id="GO:0000976">
    <property type="term" value="F:transcription cis-regulatory region binding"/>
    <property type="evidence" value="ECO:0007669"/>
    <property type="project" value="TreeGrafter"/>
</dbReference>
<dbReference type="AlphaFoldDB" id="A0A917EWG0"/>
<dbReference type="Proteomes" id="UP000598775">
    <property type="component" value="Unassembled WGS sequence"/>
</dbReference>
<keyword evidence="7" id="KW-1185">Reference proteome</keyword>
<sequence length="207" mass="23056">MSPVVSPETKTPRATRRDEIKMRIFDTAFGLFAEKGYAATSPQDIADAAGITRQALYYYVHSKEEILLTVVSDLTMKTEGRIRAVIHDNPNNGQKLRNLVRLLVTDRANNRARFQMMLRSESELPEALTVVYTNARLEALAMITEILESGIAAGEFRPVHPEVAAQSLAGMCDSVAWWYETGIPVSIDDIADEIAENAVMMVQKVRV</sequence>
<comment type="caution">
    <text evidence="6">The sequence shown here is derived from an EMBL/GenBank/DDBJ whole genome shotgun (WGS) entry which is preliminary data.</text>
</comment>
<proteinExistence type="predicted"/>
<dbReference type="PANTHER" id="PTHR30055">
    <property type="entry name" value="HTH-TYPE TRANSCRIPTIONAL REGULATOR RUTR"/>
    <property type="match status" value="1"/>
</dbReference>
<keyword evidence="2 4" id="KW-0238">DNA-binding</keyword>
<name>A0A917EWG0_9MICO</name>
<gene>
    <name evidence="6" type="primary">kstR2</name>
    <name evidence="6" type="ORF">GCM10011399_14290</name>
</gene>
<evidence type="ECO:0000313" key="6">
    <source>
        <dbReference type="EMBL" id="GGF21716.1"/>
    </source>
</evidence>
<reference evidence="6 7" key="1">
    <citation type="journal article" date="2014" name="Int. J. Syst. Evol. Microbiol.">
        <title>Complete genome sequence of Corynebacterium casei LMG S-19264T (=DSM 44701T), isolated from a smear-ripened cheese.</title>
        <authorList>
            <consortium name="US DOE Joint Genome Institute (JGI-PGF)"/>
            <person name="Walter F."/>
            <person name="Albersmeier A."/>
            <person name="Kalinowski J."/>
            <person name="Ruckert C."/>
        </authorList>
    </citation>
    <scope>NUCLEOTIDE SEQUENCE [LARGE SCALE GENOMIC DNA]</scope>
    <source>
        <strain evidence="6 7">CGMCC 1.12976</strain>
    </source>
</reference>
<evidence type="ECO:0000256" key="2">
    <source>
        <dbReference type="ARBA" id="ARBA00023125"/>
    </source>
</evidence>
<dbReference type="InterPro" id="IPR036271">
    <property type="entry name" value="Tet_transcr_reg_TetR-rel_C_sf"/>
</dbReference>
<dbReference type="Gene3D" id="1.10.10.60">
    <property type="entry name" value="Homeodomain-like"/>
    <property type="match status" value="1"/>
</dbReference>
<dbReference type="InterPro" id="IPR001647">
    <property type="entry name" value="HTH_TetR"/>
</dbReference>
<dbReference type="Pfam" id="PF00440">
    <property type="entry name" value="TetR_N"/>
    <property type="match status" value="1"/>
</dbReference>
<evidence type="ECO:0000256" key="1">
    <source>
        <dbReference type="ARBA" id="ARBA00023015"/>
    </source>
</evidence>
<dbReference type="GO" id="GO:0003700">
    <property type="term" value="F:DNA-binding transcription factor activity"/>
    <property type="evidence" value="ECO:0007669"/>
    <property type="project" value="TreeGrafter"/>
</dbReference>
<dbReference type="PRINTS" id="PR00455">
    <property type="entry name" value="HTHTETR"/>
</dbReference>
<dbReference type="InterPro" id="IPR009057">
    <property type="entry name" value="Homeodomain-like_sf"/>
</dbReference>
<dbReference type="PROSITE" id="PS50977">
    <property type="entry name" value="HTH_TETR_2"/>
    <property type="match status" value="1"/>
</dbReference>
<evidence type="ECO:0000259" key="5">
    <source>
        <dbReference type="PROSITE" id="PS50977"/>
    </source>
</evidence>
<protein>
    <submittedName>
        <fullName evidence="6">HTH-type transcriptional repressor KstR2</fullName>
    </submittedName>
</protein>
<dbReference type="SUPFAM" id="SSF46689">
    <property type="entry name" value="Homeodomain-like"/>
    <property type="match status" value="1"/>
</dbReference>
<accession>A0A917EWG0</accession>
<dbReference type="PANTHER" id="PTHR30055:SF234">
    <property type="entry name" value="HTH-TYPE TRANSCRIPTIONAL REGULATOR BETI"/>
    <property type="match status" value="1"/>
</dbReference>
<dbReference type="InterPro" id="IPR050109">
    <property type="entry name" value="HTH-type_TetR-like_transc_reg"/>
</dbReference>
<keyword evidence="1" id="KW-0805">Transcription regulation</keyword>
<evidence type="ECO:0000256" key="3">
    <source>
        <dbReference type="ARBA" id="ARBA00023163"/>
    </source>
</evidence>
<evidence type="ECO:0000313" key="7">
    <source>
        <dbReference type="Proteomes" id="UP000598775"/>
    </source>
</evidence>
<keyword evidence="3" id="KW-0804">Transcription</keyword>
<dbReference type="InterPro" id="IPR041490">
    <property type="entry name" value="KstR2_TetR_C"/>
</dbReference>
<evidence type="ECO:0000256" key="4">
    <source>
        <dbReference type="PROSITE-ProRule" id="PRU00335"/>
    </source>
</evidence>
<dbReference type="SUPFAM" id="SSF48498">
    <property type="entry name" value="Tetracyclin repressor-like, C-terminal domain"/>
    <property type="match status" value="1"/>
</dbReference>
<dbReference type="Gene3D" id="1.10.357.10">
    <property type="entry name" value="Tetracycline Repressor, domain 2"/>
    <property type="match status" value="1"/>
</dbReference>
<dbReference type="RefSeq" id="WP_188675793.1">
    <property type="nucleotide sequence ID" value="NZ_BMGP01000002.1"/>
</dbReference>
<dbReference type="Pfam" id="PF17932">
    <property type="entry name" value="TetR_C_24"/>
    <property type="match status" value="1"/>
</dbReference>
<organism evidence="6 7">
    <name type="scientific">Subtercola lobariae</name>
    <dbReference type="NCBI Taxonomy" id="1588641"/>
    <lineage>
        <taxon>Bacteria</taxon>
        <taxon>Bacillati</taxon>
        <taxon>Actinomycetota</taxon>
        <taxon>Actinomycetes</taxon>
        <taxon>Micrococcales</taxon>
        <taxon>Microbacteriaceae</taxon>
        <taxon>Subtercola</taxon>
    </lineage>
</organism>
<feature type="DNA-binding region" description="H-T-H motif" evidence="4">
    <location>
        <begin position="41"/>
        <end position="60"/>
    </location>
</feature>